<proteinExistence type="predicted"/>
<dbReference type="WBParaSite" id="RSKR_0001041133.1">
    <property type="protein sequence ID" value="RSKR_0001041133.1"/>
    <property type="gene ID" value="RSKR_0001041133"/>
</dbReference>
<organism evidence="1 2">
    <name type="scientific">Rhabditophanes sp. KR3021</name>
    <dbReference type="NCBI Taxonomy" id="114890"/>
    <lineage>
        <taxon>Eukaryota</taxon>
        <taxon>Metazoa</taxon>
        <taxon>Ecdysozoa</taxon>
        <taxon>Nematoda</taxon>
        <taxon>Chromadorea</taxon>
        <taxon>Rhabditida</taxon>
        <taxon>Tylenchina</taxon>
        <taxon>Panagrolaimomorpha</taxon>
        <taxon>Strongyloidoidea</taxon>
        <taxon>Alloionematidae</taxon>
        <taxon>Rhabditophanes</taxon>
    </lineage>
</organism>
<reference evidence="2" key="1">
    <citation type="submission" date="2016-11" db="UniProtKB">
        <authorList>
            <consortium name="WormBaseParasite"/>
        </authorList>
    </citation>
    <scope>IDENTIFICATION</scope>
    <source>
        <strain evidence="2">KR3021</strain>
    </source>
</reference>
<accession>A0AC35UDS9</accession>
<name>A0AC35UDS9_9BILA</name>
<evidence type="ECO:0000313" key="2">
    <source>
        <dbReference type="WBParaSite" id="RSKR_0001041133.1"/>
    </source>
</evidence>
<sequence>MEFYSSVDYSNASIYQTRKLLDFTLDVTFGIGLILNLLLFFICLRIKEKEFVSYKTIIILAVVTDLIFLFSTLGSINLLEPFNHNLVLFFSLSKYLINISDELALIISMFDMFIFMTSHGNNLLIFYYRYCILVNLLKLGYLIVLNMLWNGMNTIIWSLGTTSKGSSNNNVIEKELPIAYFYRNDGFAMKYFPLNIFSLFGMLAIIHVIITTSVVLIGESWMFLQIWRQLKVNIMIMSSKTKQIQSQLNLLMVFNAITAIFSSFFPCSLLVMCAIFGVNLYGMGNYCYVLFVWVTLLNPIASIIFIKPCREEIKKIFKFGKMHDKTITVVRTVHVKTKSII</sequence>
<dbReference type="Proteomes" id="UP000095286">
    <property type="component" value="Unplaced"/>
</dbReference>
<protein>
    <submittedName>
        <fullName evidence="2">G_PROTEIN_RECEP_F1_2 domain-containing protein</fullName>
    </submittedName>
</protein>
<evidence type="ECO:0000313" key="1">
    <source>
        <dbReference type="Proteomes" id="UP000095286"/>
    </source>
</evidence>